<feature type="domain" description="GST C-terminal" evidence="2">
    <location>
        <begin position="87"/>
        <end position="209"/>
    </location>
</feature>
<dbReference type="Pfam" id="PF13410">
    <property type="entry name" value="GST_C_2"/>
    <property type="match status" value="1"/>
</dbReference>
<comment type="caution">
    <text evidence="3">The sequence shown here is derived from an EMBL/GenBank/DDBJ whole genome shotgun (WGS) entry which is preliminary data.</text>
</comment>
<feature type="domain" description="GST N-terminal" evidence="1">
    <location>
        <begin position="1"/>
        <end position="81"/>
    </location>
</feature>
<evidence type="ECO:0000313" key="3">
    <source>
        <dbReference type="EMBL" id="MFC3107809.1"/>
    </source>
</evidence>
<dbReference type="InterPro" id="IPR036282">
    <property type="entry name" value="Glutathione-S-Trfase_C_sf"/>
</dbReference>
<dbReference type="SFLD" id="SFLDG00358">
    <property type="entry name" value="Main_(cytGST)"/>
    <property type="match status" value="1"/>
</dbReference>
<evidence type="ECO:0000259" key="2">
    <source>
        <dbReference type="PROSITE" id="PS50405"/>
    </source>
</evidence>
<name>A0ABV7EYQ2_9BURK</name>
<dbReference type="SUPFAM" id="SSF52833">
    <property type="entry name" value="Thioredoxin-like"/>
    <property type="match status" value="1"/>
</dbReference>
<dbReference type="SFLD" id="SFLDS00019">
    <property type="entry name" value="Glutathione_Transferase_(cytos"/>
    <property type="match status" value="1"/>
</dbReference>
<reference evidence="4" key="1">
    <citation type="journal article" date="2019" name="Int. J. Syst. Evol. Microbiol.">
        <title>The Global Catalogue of Microorganisms (GCM) 10K type strain sequencing project: providing services to taxonomists for standard genome sequencing and annotation.</title>
        <authorList>
            <consortium name="The Broad Institute Genomics Platform"/>
            <consortium name="The Broad Institute Genome Sequencing Center for Infectious Disease"/>
            <person name="Wu L."/>
            <person name="Ma J."/>
        </authorList>
    </citation>
    <scope>NUCLEOTIDE SEQUENCE [LARGE SCALE GENOMIC DNA]</scope>
    <source>
        <strain evidence="4">KCTC 42986</strain>
    </source>
</reference>
<dbReference type="InterPro" id="IPR036249">
    <property type="entry name" value="Thioredoxin-like_sf"/>
</dbReference>
<dbReference type="PANTHER" id="PTHR44051:SF9">
    <property type="entry name" value="GLUTATHIONE S-TRANSFERASE 1"/>
    <property type="match status" value="1"/>
</dbReference>
<dbReference type="CDD" id="cd00570">
    <property type="entry name" value="GST_N_family"/>
    <property type="match status" value="1"/>
</dbReference>
<dbReference type="InterPro" id="IPR004045">
    <property type="entry name" value="Glutathione_S-Trfase_N"/>
</dbReference>
<dbReference type="RefSeq" id="WP_390324430.1">
    <property type="nucleotide sequence ID" value="NZ_JBHRTP010000020.1"/>
</dbReference>
<dbReference type="Pfam" id="PF13417">
    <property type="entry name" value="GST_N_3"/>
    <property type="match status" value="1"/>
</dbReference>
<sequence>MTLTLYAHPFASYCWKAMIALYENDTPFTFHVVDLGDAASAAELERLWPFKKFPVLVDGEKSVIESTIIIEYLDLHHPGSARLVPVDAAAALDVRFADRFFDNYVHTPMQAIVSDALRGEKRDADAVARARANLDTAYAWLERRMENREWVAGDSFSLADCSAAPALFYADWVHPIGDAFSNVRAYRDRLNARPSVARTIDEARPYRHFFPLGAPDRD</sequence>
<gene>
    <name evidence="3" type="ORF">ACFOFO_07525</name>
</gene>
<keyword evidence="4" id="KW-1185">Reference proteome</keyword>
<dbReference type="Gene3D" id="1.20.1050.10">
    <property type="match status" value="1"/>
</dbReference>
<dbReference type="EMBL" id="JBHRTP010000020">
    <property type="protein sequence ID" value="MFC3107809.1"/>
    <property type="molecule type" value="Genomic_DNA"/>
</dbReference>
<dbReference type="PROSITE" id="PS50405">
    <property type="entry name" value="GST_CTER"/>
    <property type="match status" value="1"/>
</dbReference>
<dbReference type="Gene3D" id="3.40.30.10">
    <property type="entry name" value="Glutaredoxin"/>
    <property type="match status" value="1"/>
</dbReference>
<dbReference type="PROSITE" id="PS51354">
    <property type="entry name" value="GLUTAREDOXIN_2"/>
    <property type="match status" value="1"/>
</dbReference>
<dbReference type="Proteomes" id="UP001595530">
    <property type="component" value="Unassembled WGS sequence"/>
</dbReference>
<proteinExistence type="predicted"/>
<dbReference type="InterPro" id="IPR040079">
    <property type="entry name" value="Glutathione_S-Trfase"/>
</dbReference>
<evidence type="ECO:0000259" key="1">
    <source>
        <dbReference type="PROSITE" id="PS50404"/>
    </source>
</evidence>
<dbReference type="CDD" id="cd00299">
    <property type="entry name" value="GST_C_family"/>
    <property type="match status" value="1"/>
</dbReference>
<dbReference type="PANTHER" id="PTHR44051">
    <property type="entry name" value="GLUTATHIONE S-TRANSFERASE-RELATED"/>
    <property type="match status" value="1"/>
</dbReference>
<organism evidence="3 4">
    <name type="scientific">Undibacterium arcticum</name>
    <dbReference type="NCBI Taxonomy" id="1762892"/>
    <lineage>
        <taxon>Bacteria</taxon>
        <taxon>Pseudomonadati</taxon>
        <taxon>Pseudomonadota</taxon>
        <taxon>Betaproteobacteria</taxon>
        <taxon>Burkholderiales</taxon>
        <taxon>Oxalobacteraceae</taxon>
        <taxon>Undibacterium</taxon>
    </lineage>
</organism>
<dbReference type="InterPro" id="IPR010987">
    <property type="entry name" value="Glutathione-S-Trfase_C-like"/>
</dbReference>
<dbReference type="PROSITE" id="PS50404">
    <property type="entry name" value="GST_NTER"/>
    <property type="match status" value="1"/>
</dbReference>
<protein>
    <submittedName>
        <fullName evidence="3">Glutathione S-transferase family protein</fullName>
    </submittedName>
</protein>
<dbReference type="SUPFAM" id="SSF47616">
    <property type="entry name" value="GST C-terminal domain-like"/>
    <property type="match status" value="1"/>
</dbReference>
<accession>A0ABV7EYQ2</accession>
<evidence type="ECO:0000313" key="4">
    <source>
        <dbReference type="Proteomes" id="UP001595530"/>
    </source>
</evidence>